<dbReference type="AlphaFoldDB" id="A0A5Q0EY97"/>
<reference evidence="1" key="1">
    <citation type="submission" date="2019-07" db="EMBL/GenBank/DDBJ databases">
        <title>Transferable Resistance Gene optrA in Enterococcus faecalis from Swine in Brazil.</title>
        <authorList>
            <person name="Almeida L.M."/>
            <person name="Lebreton F."/>
            <person name="Gaca A."/>
            <person name="Bispo P.M."/>
            <person name="Saavedra J."/>
            <person name="Filsner P."/>
            <person name="Moreno A.M."/>
            <person name="Mamizuka E.M."/>
            <person name="Gilmore M.S."/>
        </authorList>
    </citation>
    <scope>NUCLEOTIDE SEQUENCE</scope>
    <source>
        <strain evidence="1">L15</strain>
    </source>
</reference>
<evidence type="ECO:0000313" key="1">
    <source>
        <dbReference type="EMBL" id="QFY93674.1"/>
    </source>
</evidence>
<proteinExistence type="predicted"/>
<accession>A0A5Q0EY97</accession>
<protein>
    <submittedName>
        <fullName evidence="1">Uncharacterized protein</fullName>
    </submittedName>
</protein>
<dbReference type="EMBL" id="CP042213">
    <property type="protein sequence ID" value="QFY93674.1"/>
    <property type="molecule type" value="Genomic_DNA"/>
</dbReference>
<sequence>MLTNYFYLVNNSLAEVNNFVKRAKKKTLPKKGKVLKEGKNRSSTF</sequence>
<name>A0A5Q0EY97_ENTFL</name>
<gene>
    <name evidence="1" type="ORF">CGZ46_13560</name>
</gene>
<organism evidence="1">
    <name type="scientific">Enterococcus faecalis</name>
    <name type="common">Streptococcus faecalis</name>
    <dbReference type="NCBI Taxonomy" id="1351"/>
    <lineage>
        <taxon>Bacteria</taxon>
        <taxon>Bacillati</taxon>
        <taxon>Bacillota</taxon>
        <taxon>Bacilli</taxon>
        <taxon>Lactobacillales</taxon>
        <taxon>Enterococcaceae</taxon>
        <taxon>Enterococcus</taxon>
    </lineage>
</organism>